<feature type="compositionally biased region" description="Basic and acidic residues" evidence="22">
    <location>
        <begin position="422"/>
        <end position="436"/>
    </location>
</feature>
<evidence type="ECO:0000256" key="12">
    <source>
        <dbReference type="ARBA" id="ARBA00022759"/>
    </source>
</evidence>
<dbReference type="SUPFAM" id="SSF101690">
    <property type="entry name" value="PAZ domain"/>
    <property type="match status" value="1"/>
</dbReference>
<comment type="cofactor">
    <cofactor evidence="2">
        <name>Mn(2+)</name>
        <dbReference type="ChEBI" id="CHEBI:29035"/>
    </cofactor>
</comment>
<keyword evidence="15" id="KW-0067">ATP-binding</keyword>
<feature type="region of interest" description="Disordered" evidence="22">
    <location>
        <begin position="1229"/>
        <end position="1328"/>
    </location>
</feature>
<dbReference type="GO" id="GO:0006364">
    <property type="term" value="P:rRNA processing"/>
    <property type="evidence" value="ECO:0007669"/>
    <property type="project" value="InterPro"/>
</dbReference>
<dbReference type="GO" id="GO:0005737">
    <property type="term" value="C:cytoplasm"/>
    <property type="evidence" value="ECO:0007669"/>
    <property type="project" value="UniProtKB-SubCell"/>
</dbReference>
<dbReference type="Gene3D" id="1.10.1520.10">
    <property type="entry name" value="Ribonuclease III domain"/>
    <property type="match status" value="2"/>
</dbReference>
<dbReference type="FunFam" id="3.30.160.20:FF:000015">
    <property type="entry name" value="endoribonuclease Dicer"/>
    <property type="match status" value="1"/>
</dbReference>
<dbReference type="InterPro" id="IPR001650">
    <property type="entry name" value="Helicase_C-like"/>
</dbReference>
<dbReference type="InterPro" id="IPR003100">
    <property type="entry name" value="PAZ_dom"/>
</dbReference>
<evidence type="ECO:0000256" key="9">
    <source>
        <dbReference type="ARBA" id="ARBA00022723"/>
    </source>
</evidence>
<keyword evidence="17 21" id="KW-0694">RNA-binding</keyword>
<evidence type="ECO:0000313" key="30">
    <source>
        <dbReference type="Proteomes" id="UP000677054"/>
    </source>
</evidence>
<dbReference type="Pfam" id="PF20931">
    <property type="entry name" value="Dicer_platform"/>
    <property type="match status" value="1"/>
</dbReference>
<dbReference type="EMBL" id="LR899791">
    <property type="protein sequence ID" value="CAD7242482.1"/>
    <property type="molecule type" value="Genomic_DNA"/>
</dbReference>
<reference evidence="29" key="1">
    <citation type="submission" date="2020-11" db="EMBL/GenBank/DDBJ databases">
        <authorList>
            <person name="Tran Van P."/>
        </authorList>
    </citation>
    <scope>NUCLEOTIDE SEQUENCE</scope>
</reference>
<keyword evidence="11" id="KW-0547">Nucleotide-binding</keyword>
<dbReference type="InterPro" id="IPR048513">
    <property type="entry name" value="Dicer_PBD"/>
</dbReference>
<dbReference type="InterPro" id="IPR005034">
    <property type="entry name" value="Dicer_dimerisation"/>
</dbReference>
<evidence type="ECO:0000313" key="29">
    <source>
        <dbReference type="EMBL" id="CAD7242482.1"/>
    </source>
</evidence>
<dbReference type="GO" id="GO:0030422">
    <property type="term" value="P:siRNA processing"/>
    <property type="evidence" value="ECO:0007669"/>
    <property type="project" value="InterPro"/>
</dbReference>
<dbReference type="OrthoDB" id="2392202at2759"/>
<feature type="compositionally biased region" description="Basic and acidic residues" evidence="22">
    <location>
        <begin position="1231"/>
        <end position="1241"/>
    </location>
</feature>
<organism evidence="29">
    <name type="scientific">Darwinula stevensoni</name>
    <dbReference type="NCBI Taxonomy" id="69355"/>
    <lineage>
        <taxon>Eukaryota</taxon>
        <taxon>Metazoa</taxon>
        <taxon>Ecdysozoa</taxon>
        <taxon>Arthropoda</taxon>
        <taxon>Crustacea</taxon>
        <taxon>Oligostraca</taxon>
        <taxon>Ostracoda</taxon>
        <taxon>Podocopa</taxon>
        <taxon>Podocopida</taxon>
        <taxon>Darwinulocopina</taxon>
        <taxon>Darwinuloidea</taxon>
        <taxon>Darwinulidae</taxon>
        <taxon>Darwinula</taxon>
    </lineage>
</organism>
<dbReference type="CDD" id="cd15903">
    <property type="entry name" value="Dicer_PBD"/>
    <property type="match status" value="1"/>
</dbReference>
<keyword evidence="12" id="KW-0255">Endonuclease</keyword>
<dbReference type="Pfam" id="PF00636">
    <property type="entry name" value="Ribonuclease_3"/>
    <property type="match status" value="2"/>
</dbReference>
<accession>A0A7R8X2E6</accession>
<dbReference type="PROSITE" id="PS00517">
    <property type="entry name" value="RNASE_3_1"/>
    <property type="match status" value="1"/>
</dbReference>
<feature type="region of interest" description="Disordered" evidence="22">
    <location>
        <begin position="507"/>
        <end position="529"/>
    </location>
</feature>
<evidence type="ECO:0000256" key="19">
    <source>
        <dbReference type="ARBA" id="ARBA00023211"/>
    </source>
</evidence>
<dbReference type="GO" id="GO:0004530">
    <property type="term" value="F:deoxyribonuclease I activity"/>
    <property type="evidence" value="ECO:0007669"/>
    <property type="project" value="TreeGrafter"/>
</dbReference>
<dbReference type="PANTHER" id="PTHR14950:SF37">
    <property type="entry name" value="ENDORIBONUCLEASE DICER"/>
    <property type="match status" value="1"/>
</dbReference>
<feature type="domain" description="DRBM" evidence="23">
    <location>
        <begin position="2098"/>
        <end position="2132"/>
    </location>
</feature>
<keyword evidence="8" id="KW-0540">Nuclease</keyword>
<dbReference type="SUPFAM" id="SSF69065">
    <property type="entry name" value="RNase III domain-like"/>
    <property type="match status" value="2"/>
</dbReference>
<comment type="cofactor">
    <cofactor evidence="3">
        <name>Mg(2+)</name>
        <dbReference type="ChEBI" id="CHEBI:18420"/>
    </cofactor>
</comment>
<evidence type="ECO:0000256" key="7">
    <source>
        <dbReference type="ARBA" id="ARBA00022553"/>
    </source>
</evidence>
<evidence type="ECO:0000259" key="25">
    <source>
        <dbReference type="PROSITE" id="PS50821"/>
    </source>
</evidence>
<keyword evidence="18" id="KW-0943">RNA-mediated gene silencing</keyword>
<dbReference type="GO" id="GO:0070578">
    <property type="term" value="C:RISC-loading complex"/>
    <property type="evidence" value="ECO:0007669"/>
    <property type="project" value="TreeGrafter"/>
</dbReference>
<dbReference type="GO" id="GO:0006309">
    <property type="term" value="P:apoptotic DNA fragmentation"/>
    <property type="evidence" value="ECO:0007669"/>
    <property type="project" value="TreeGrafter"/>
</dbReference>
<evidence type="ECO:0000256" key="13">
    <source>
        <dbReference type="ARBA" id="ARBA00022801"/>
    </source>
</evidence>
<evidence type="ECO:0000256" key="4">
    <source>
        <dbReference type="ARBA" id="ARBA00004496"/>
    </source>
</evidence>
<evidence type="ECO:0000259" key="27">
    <source>
        <dbReference type="PROSITE" id="PS51194"/>
    </source>
</evidence>
<feature type="domain" description="Helicase ATP-binding" evidence="26">
    <location>
        <begin position="39"/>
        <end position="215"/>
    </location>
</feature>
<keyword evidence="16" id="KW-0460">Magnesium</keyword>
<feature type="domain" description="Dicer dsRNA-binding fold" evidence="28">
    <location>
        <begin position="724"/>
        <end position="821"/>
    </location>
</feature>
<dbReference type="PROSITE" id="PS50142">
    <property type="entry name" value="RNASE_3_2"/>
    <property type="match status" value="2"/>
</dbReference>
<dbReference type="PANTHER" id="PTHR14950">
    <property type="entry name" value="DICER-RELATED"/>
    <property type="match status" value="1"/>
</dbReference>
<keyword evidence="9" id="KW-0479">Metal-binding</keyword>
<dbReference type="GO" id="GO:0003723">
    <property type="term" value="F:RNA binding"/>
    <property type="evidence" value="ECO:0007669"/>
    <property type="project" value="UniProtKB-UniRule"/>
</dbReference>
<keyword evidence="30" id="KW-1185">Reference proteome</keyword>
<dbReference type="Gene3D" id="3.30.160.20">
    <property type="match status" value="1"/>
</dbReference>
<sequence length="2144" mass="243420">MLADVRSTGKSRRAYNVKSEGTKSIRMHDTTIGPKDVELVDCCLRRNIIICNGSATARSFVVLSIIQQLLHMSRRPNTGKGWKMVFLSSNESSCQQFLQCIQNLCPVDVSWFRPDSDSISNEELIAKLIRCHIVLMPSEVFVELNLQGVLSIEDLCLLVVDECHDAMPGSPLDEVMQLYEICPEGNRPRLLGLTANILNKDSEPHQIQDCIIHLERGIHCSVESASDVTSVLRVSSKCQEYILECHTYEEHKEVRAQIKKLVESNLAWVEDHVYDPSIIYGEEFYEYYADIPDPNTEPKRLLREFLYILDNLGLWCADKAALHILFETEKLRKKTPHDRHYLLLCLVFTTFLQIRAILDRVFKPYSDRERLFLFSTDKLLRLLKIFHQYKLCEGPKSSDLNLEVREVWKKKEAIDACEDDMVRPEPEENGKNKSMTDSEGMDCSTNEKEMSFDLVDHDGGCEDRKDLLANGNDCGSQSSVLLEKKQGTNEVPDGSQSSVVCDINNVTEHGKRDGAQEETGRPERPDVRSMYDPDNPHCLCGMIFVERRWVAKVLFLYLRDLSFTHPDFAFLSPLFTAEATHKGETNSREAEAEHRKQEEVLRRFRGHECNVLVATGVVEEGVDIPRANLVIRFDQPSSFSSYVHSKGRCRNIHAHYLHLVTADALDDYMGLIAKYHVMAQILLERCHFREVPIDQEVNLSYVDTILPAFAPPSNPDGKLLPSKAISLINKYCAKLPSDTFTRLTPLWSVEESCINGQKKLSFRCRIRLPINSPFKQSILGPAFPLPALAKIGAALELCQMLHQEGELDDQLNPVGKESIRAQELLKKQDAEFQEEMESISEGAPRPGTTKRRQYYFKKVASVLRDCTPEVSKQLYLYKIHMTLTCPIPEEQNTRGRKIYAPEDAQQSLGILTSKCIPQVSGFPIFTRSGEVAVSLRFLSSENVTSEDQLNKICHFHLFVFKEVLRLEKYPMMFEPSKGNMGFFVVPLFCDGNGGETLDWRFIEEICDLGTVQPETISDEERKDYNFCEDNYKDAVVMPWYRNQDQPQYFYVAEICPWLNPKSNFPDEDFETFEKYYLLKYGIQIQNLSQPLLDVDLTSARLNLLTPRYVNRKGVALPTCSEQTKRARRENLQQKVILVPELCSIHPFRASLWRKAVCLPCIIYRLNCLLLADEIRSQVASEIGVGKPFITDSGGSIIEFSWPCLDFGWNLADVIKRQRQKAGLPLVAEQVGKAETEREESKWTSNPCPIKPALEAPPLNNVEQGNESKHHNMQNEEKEQPSGEDQGEKEKEDSVEVKEEKSKEKLKEEEDDESIQDVQPMAKEKQQLKQVLKDMMEIGTWSNDMASLSEPGKAAPGGQEVFAFDDPELGSLPLNLEMLSTGEDDELIGVFGRDQGTQWPIGEKGRFRVGSPSNFEDSALRWGDLDDSGQMPWGIMSGWGSVDDDLDSDSDGDDTGMKIEFHNDNTAEAIEKNPRAVREDIYVEAQEELQWDFEGEEEEELKTQLMEDADKKVTIQKKRLLSSNIHIHADEDCDLKLGCDVNPMLGINDQTFSLNLDGHFQDLKAFKSSELISGSHVELGEILVLDWGVLEWLKAENRGALKFSFDYQPDLESHPGPSPSVMLQALTMSNANDGINLERLETVGDSFLKFAITTYLFLAHPNVHEGKLSYLRSKQVSNLHLYRLGRKCGLGECMVAAKFEPHDNWLPPGYRVPQELEQALIESGVPTTRWNFAELPDFRTMDSAQIRAVVQEKSEQIRSSSKVDDSAFSSNPGDFPCFLPYNLLTQHSIPDKSVADCVEALIGAYLITCGQRGALLLMAWLGLRVLPLKDEEFPKADVLTSLQPCPRIAGKNDSSPNYGFLKPPQSPFLAYTMDPVAQLSELLEGYEEFEELIGYKFQDRSYLLQAFTHASYYPNQVTDCYQRLEFLGDAVLDYLITRHLYEDHRQHSPGSLTDLRSALVNNTIFACLAVKYNFHKYFKHLSPGLFTVLEKFVSLQIQNGHQITEEFYWLEEEEVEEAEDVEVPKALGDVFESVAGAIYLDSGLSLDAVWQVYYRIMKGQIEQFSTYVPKSPIRELLEMEPETAKFGKPERLLDGRVRVSVEVYGKGTFKGIGRNYRIAKSTAAKCALRSLKKRTDAAAPARSNL</sequence>
<dbReference type="GO" id="GO:0004386">
    <property type="term" value="F:helicase activity"/>
    <property type="evidence" value="ECO:0007669"/>
    <property type="project" value="UniProtKB-KW"/>
</dbReference>
<dbReference type="PROSITE" id="PS51327">
    <property type="entry name" value="DICER_DSRBF"/>
    <property type="match status" value="1"/>
</dbReference>
<evidence type="ECO:0000256" key="22">
    <source>
        <dbReference type="SAM" id="MobiDB-lite"/>
    </source>
</evidence>
<evidence type="ECO:0000256" key="10">
    <source>
        <dbReference type="ARBA" id="ARBA00022737"/>
    </source>
</evidence>
<dbReference type="SMART" id="SM00949">
    <property type="entry name" value="PAZ"/>
    <property type="match status" value="1"/>
</dbReference>
<keyword evidence="7" id="KW-0597">Phosphoprotein</keyword>
<dbReference type="CDD" id="cd10843">
    <property type="entry name" value="DSRM_DICER"/>
    <property type="match status" value="1"/>
</dbReference>
<feature type="compositionally biased region" description="Basic and acidic residues" evidence="22">
    <location>
        <begin position="508"/>
        <end position="529"/>
    </location>
</feature>
<dbReference type="CDD" id="cd02843">
    <property type="entry name" value="PAZ_dicer_like"/>
    <property type="match status" value="1"/>
</dbReference>
<dbReference type="HAMAP" id="MF_00104">
    <property type="entry name" value="RNase_III"/>
    <property type="match status" value="1"/>
</dbReference>
<dbReference type="GO" id="GO:0005634">
    <property type="term" value="C:nucleus"/>
    <property type="evidence" value="ECO:0007669"/>
    <property type="project" value="TreeGrafter"/>
</dbReference>
<feature type="region of interest" description="Disordered" evidence="22">
    <location>
        <begin position="422"/>
        <end position="443"/>
    </location>
</feature>
<dbReference type="Gene3D" id="3.40.50.300">
    <property type="entry name" value="P-loop containing nucleotide triphosphate hydrolases"/>
    <property type="match status" value="2"/>
</dbReference>
<feature type="domain" description="PAZ" evidence="25">
    <location>
        <begin position="997"/>
        <end position="1146"/>
    </location>
</feature>
<dbReference type="EMBL" id="CAJPEV010000274">
    <property type="protein sequence ID" value="CAG0883281.1"/>
    <property type="molecule type" value="Genomic_DNA"/>
</dbReference>
<dbReference type="InterPro" id="IPR038248">
    <property type="entry name" value="Dicer_dimer_sf"/>
</dbReference>
<dbReference type="InterPro" id="IPR036085">
    <property type="entry name" value="PAZ_dom_sf"/>
</dbReference>
<keyword evidence="19" id="KW-0464">Manganese</keyword>
<dbReference type="GO" id="GO:0005524">
    <property type="term" value="F:ATP binding"/>
    <property type="evidence" value="ECO:0007669"/>
    <property type="project" value="UniProtKB-KW"/>
</dbReference>
<dbReference type="InterPro" id="IPR011907">
    <property type="entry name" value="RNase_III"/>
</dbReference>
<protein>
    <recommendedName>
        <fullName evidence="5">ribonuclease III</fullName>
        <ecNumber evidence="5">3.1.26.3</ecNumber>
    </recommendedName>
</protein>
<dbReference type="GO" id="GO:0016441">
    <property type="term" value="P:post-transcriptional gene silencing"/>
    <property type="evidence" value="ECO:0007669"/>
    <property type="project" value="UniProtKB-ARBA"/>
</dbReference>
<dbReference type="Pfam" id="PF20930">
    <property type="entry name" value="Dicer_PBD"/>
    <property type="match status" value="1"/>
</dbReference>
<dbReference type="PROSITE" id="PS50821">
    <property type="entry name" value="PAZ"/>
    <property type="match status" value="1"/>
</dbReference>
<comment type="similarity">
    <text evidence="20 21">Belongs to the helicase family. Dicer subfamily.</text>
</comment>
<proteinExistence type="inferred from homology"/>
<dbReference type="SUPFAM" id="SSF52540">
    <property type="entry name" value="P-loop containing nucleoside triphosphate hydrolases"/>
    <property type="match status" value="1"/>
</dbReference>
<evidence type="ECO:0000256" key="6">
    <source>
        <dbReference type="ARBA" id="ARBA00022490"/>
    </source>
</evidence>
<dbReference type="InterPro" id="IPR048512">
    <property type="entry name" value="Dicer_platform"/>
</dbReference>
<dbReference type="SMART" id="SM00490">
    <property type="entry name" value="HELICc"/>
    <property type="match status" value="1"/>
</dbReference>
<dbReference type="InterPro" id="IPR027417">
    <property type="entry name" value="P-loop_NTPase"/>
</dbReference>
<dbReference type="InterPro" id="IPR036389">
    <property type="entry name" value="RNase_III_sf"/>
</dbReference>
<keyword evidence="6" id="KW-0963">Cytoplasm</keyword>
<feature type="domain" description="Helicase C-terminal" evidence="27">
    <location>
        <begin position="532"/>
        <end position="699"/>
    </location>
</feature>
<evidence type="ECO:0000256" key="18">
    <source>
        <dbReference type="ARBA" id="ARBA00023158"/>
    </source>
</evidence>
<dbReference type="SUPFAM" id="SSF54768">
    <property type="entry name" value="dsRNA-binding domain-like"/>
    <property type="match status" value="1"/>
</dbReference>
<evidence type="ECO:0000256" key="8">
    <source>
        <dbReference type="ARBA" id="ARBA00022722"/>
    </source>
</evidence>
<dbReference type="Pfam" id="PF03368">
    <property type="entry name" value="Dicer_dimer"/>
    <property type="match status" value="1"/>
</dbReference>
<keyword evidence="13" id="KW-0378">Hydrolase</keyword>
<evidence type="ECO:0000256" key="20">
    <source>
        <dbReference type="ARBA" id="ARBA00035116"/>
    </source>
</evidence>
<evidence type="ECO:0000256" key="21">
    <source>
        <dbReference type="PROSITE-ProRule" id="PRU00657"/>
    </source>
</evidence>
<dbReference type="Gene3D" id="3.30.160.380">
    <property type="entry name" value="Dicer dimerisation domain"/>
    <property type="match status" value="1"/>
</dbReference>
<dbReference type="FunFam" id="1.10.1520.10:FF:000005">
    <property type="entry name" value="Putative endoribonuclease dicer"/>
    <property type="match status" value="1"/>
</dbReference>
<gene>
    <name evidence="29" type="ORF">DSTB1V02_LOCUS2447</name>
</gene>
<feature type="compositionally biased region" description="Basic and acidic residues" evidence="22">
    <location>
        <begin position="1265"/>
        <end position="1307"/>
    </location>
</feature>
<dbReference type="InterPro" id="IPR044441">
    <property type="entry name" value="DICER_DSRM"/>
</dbReference>
<dbReference type="PROSITE" id="PS50137">
    <property type="entry name" value="DS_RBD"/>
    <property type="match status" value="1"/>
</dbReference>
<comment type="catalytic activity">
    <reaction evidence="1">
        <text>Endonucleolytic cleavage to 5'-phosphomonoester.</text>
        <dbReference type="EC" id="3.1.26.3"/>
    </reaction>
</comment>
<dbReference type="FunFam" id="2.170.260.10:FF:000002">
    <property type="entry name" value="Putative Endoribonuclease Dicer"/>
    <property type="match status" value="1"/>
</dbReference>
<dbReference type="InterPro" id="IPR014001">
    <property type="entry name" value="Helicase_ATP-bd"/>
</dbReference>
<dbReference type="EC" id="3.1.26.3" evidence="5"/>
<evidence type="ECO:0000256" key="1">
    <source>
        <dbReference type="ARBA" id="ARBA00000109"/>
    </source>
</evidence>
<name>A0A7R8X2E6_9CRUS</name>
<dbReference type="SMART" id="SM00535">
    <property type="entry name" value="RIBOc"/>
    <property type="match status" value="2"/>
</dbReference>
<evidence type="ECO:0000256" key="14">
    <source>
        <dbReference type="ARBA" id="ARBA00022806"/>
    </source>
</evidence>
<dbReference type="CDD" id="cd00593">
    <property type="entry name" value="RIBOc"/>
    <property type="match status" value="2"/>
</dbReference>
<feature type="domain" description="RNase III" evidence="24">
    <location>
        <begin position="1620"/>
        <end position="1809"/>
    </location>
</feature>
<dbReference type="PROSITE" id="PS51194">
    <property type="entry name" value="HELICASE_CTER"/>
    <property type="match status" value="1"/>
</dbReference>
<dbReference type="GO" id="GO:0046872">
    <property type="term" value="F:metal ion binding"/>
    <property type="evidence" value="ECO:0007669"/>
    <property type="project" value="UniProtKB-KW"/>
</dbReference>
<dbReference type="Pfam" id="PF02170">
    <property type="entry name" value="PAZ"/>
    <property type="match status" value="1"/>
</dbReference>
<evidence type="ECO:0000256" key="17">
    <source>
        <dbReference type="ARBA" id="ARBA00022884"/>
    </source>
</evidence>
<evidence type="ECO:0000259" key="23">
    <source>
        <dbReference type="PROSITE" id="PS50137"/>
    </source>
</evidence>
<evidence type="ECO:0000256" key="3">
    <source>
        <dbReference type="ARBA" id="ARBA00001946"/>
    </source>
</evidence>
<comment type="subcellular location">
    <subcellularLocation>
        <location evidence="4">Cytoplasm</location>
    </subcellularLocation>
</comment>
<evidence type="ECO:0000259" key="28">
    <source>
        <dbReference type="PROSITE" id="PS51327"/>
    </source>
</evidence>
<keyword evidence="14" id="KW-0347">Helicase</keyword>
<dbReference type="Pfam" id="PF20932">
    <property type="entry name" value="Dicer_dsRBD"/>
    <property type="match status" value="1"/>
</dbReference>
<dbReference type="InterPro" id="IPR000999">
    <property type="entry name" value="RNase_III_dom"/>
</dbReference>
<evidence type="ECO:0000259" key="24">
    <source>
        <dbReference type="PROSITE" id="PS50142"/>
    </source>
</evidence>
<dbReference type="PROSITE" id="PS51192">
    <property type="entry name" value="HELICASE_ATP_BIND_1"/>
    <property type="match status" value="1"/>
</dbReference>
<evidence type="ECO:0000256" key="15">
    <source>
        <dbReference type="ARBA" id="ARBA00022840"/>
    </source>
</evidence>
<dbReference type="Proteomes" id="UP000677054">
    <property type="component" value="Unassembled WGS sequence"/>
</dbReference>
<evidence type="ECO:0000256" key="2">
    <source>
        <dbReference type="ARBA" id="ARBA00001936"/>
    </source>
</evidence>
<evidence type="ECO:0000256" key="11">
    <source>
        <dbReference type="ARBA" id="ARBA00022741"/>
    </source>
</evidence>
<dbReference type="Pfam" id="PF00271">
    <property type="entry name" value="Helicase_C"/>
    <property type="match status" value="1"/>
</dbReference>
<keyword evidence="10" id="KW-0677">Repeat</keyword>
<evidence type="ECO:0000259" key="26">
    <source>
        <dbReference type="PROSITE" id="PS51192"/>
    </source>
</evidence>
<feature type="domain" description="RNase III" evidence="24">
    <location>
        <begin position="1885"/>
        <end position="2042"/>
    </location>
</feature>
<dbReference type="GO" id="GO:0031054">
    <property type="term" value="P:pre-miRNA processing"/>
    <property type="evidence" value="ECO:0007669"/>
    <property type="project" value="InterPro"/>
</dbReference>
<evidence type="ECO:0000256" key="16">
    <source>
        <dbReference type="ARBA" id="ARBA00022842"/>
    </source>
</evidence>
<evidence type="ECO:0000256" key="5">
    <source>
        <dbReference type="ARBA" id="ARBA00012177"/>
    </source>
</evidence>
<dbReference type="GO" id="GO:0004525">
    <property type="term" value="F:ribonuclease III activity"/>
    <property type="evidence" value="ECO:0007669"/>
    <property type="project" value="UniProtKB-EC"/>
</dbReference>
<dbReference type="SMART" id="SM00358">
    <property type="entry name" value="DSRM"/>
    <property type="match status" value="1"/>
</dbReference>
<dbReference type="Gene3D" id="2.170.260.10">
    <property type="entry name" value="paz domain"/>
    <property type="match status" value="1"/>
</dbReference>
<dbReference type="InterPro" id="IPR014720">
    <property type="entry name" value="dsRBD_dom"/>
</dbReference>